<gene>
    <name evidence="1" type="ORF">Nkreftii_002641</name>
</gene>
<evidence type="ECO:0000313" key="1">
    <source>
        <dbReference type="EMBL" id="QPD04867.1"/>
    </source>
</evidence>
<evidence type="ECO:0000313" key="2">
    <source>
        <dbReference type="Proteomes" id="UP000593737"/>
    </source>
</evidence>
<sequence>MTSAIIGRKISPGLFLPGLVKNIPSWMIGRHRSASSHSYGSGIDYVQWGTMNGRGFHPHHHIRQVVRFRLDQPVACKLALRRMMAFVCI</sequence>
<proteinExistence type="predicted"/>
<name>A0A7S8FFK3_9BACT</name>
<organism evidence="1 2">
    <name type="scientific">Candidatus Nitrospira kreftii</name>
    <dbReference type="NCBI Taxonomy" id="2652173"/>
    <lineage>
        <taxon>Bacteria</taxon>
        <taxon>Pseudomonadati</taxon>
        <taxon>Nitrospirota</taxon>
        <taxon>Nitrospiria</taxon>
        <taxon>Nitrospirales</taxon>
        <taxon>Nitrospiraceae</taxon>
        <taxon>Nitrospira</taxon>
    </lineage>
</organism>
<dbReference type="AlphaFoldDB" id="A0A7S8FFK3"/>
<protein>
    <submittedName>
        <fullName evidence="1">Uncharacterized protein</fullName>
    </submittedName>
</protein>
<reference evidence="1 2" key="1">
    <citation type="journal article" date="2020" name="ISME J.">
        <title>Enrichment and physiological characterization of a novel comammox Nitrospira indicates ammonium inhibition of complete nitrification.</title>
        <authorList>
            <person name="Sakoula D."/>
            <person name="Koch H."/>
            <person name="Frank J."/>
            <person name="Jetten M.S.M."/>
            <person name="van Kessel M.A.H.J."/>
            <person name="Lucker S."/>
        </authorList>
    </citation>
    <scope>NUCLEOTIDE SEQUENCE [LARGE SCALE GENOMIC DNA]</scope>
    <source>
        <strain evidence="1">Comreactor17</strain>
    </source>
</reference>
<dbReference type="EMBL" id="CP047423">
    <property type="protein sequence ID" value="QPD04867.1"/>
    <property type="molecule type" value="Genomic_DNA"/>
</dbReference>
<dbReference type="KEGG" id="nkf:Nkreftii_002641"/>
<dbReference type="Proteomes" id="UP000593737">
    <property type="component" value="Chromosome"/>
</dbReference>
<accession>A0A7S8FFK3</accession>